<feature type="compositionally biased region" description="Low complexity" evidence="14">
    <location>
        <begin position="724"/>
        <end position="739"/>
    </location>
</feature>
<dbReference type="GO" id="GO:0046872">
    <property type="term" value="F:metal ion binding"/>
    <property type="evidence" value="ECO:0007669"/>
    <property type="project" value="UniProtKB-KW"/>
</dbReference>
<dbReference type="InterPro" id="IPR029044">
    <property type="entry name" value="Nucleotide-diphossugar_trans"/>
</dbReference>
<evidence type="ECO:0000256" key="11">
    <source>
        <dbReference type="ARBA" id="ARBA00050886"/>
    </source>
</evidence>
<dbReference type="CDD" id="cd02537">
    <property type="entry name" value="GT8_Glycogenin"/>
    <property type="match status" value="1"/>
</dbReference>
<comment type="cofactor">
    <cofactor evidence="1">
        <name>Mn(2+)</name>
        <dbReference type="ChEBI" id="CHEBI:29035"/>
    </cofactor>
</comment>
<name>A0AAV9Q3U5_9PEZI</name>
<comment type="function">
    <text evidence="13">Self-glucosylating initiator of glycogen synthesis. It catalyzes the formation of a short alpha (1,4)-glucosyl chain covalently attached via a glucose 1-O-tyrosyl linkage to internal tyrosine residues and these chains act as primers for the elongation reaction catalyzed by glycogen synthase.</text>
</comment>
<proteinExistence type="inferred from homology"/>
<keyword evidence="6" id="KW-0320">Glycogen biosynthesis</keyword>
<evidence type="ECO:0000256" key="13">
    <source>
        <dbReference type="ARBA" id="ARBA00057883"/>
    </source>
</evidence>
<keyword evidence="4 15" id="KW-0808">Transferase</keyword>
<feature type="compositionally biased region" description="Basic and acidic residues" evidence="14">
    <location>
        <begin position="674"/>
        <end position="687"/>
    </location>
</feature>
<protein>
    <recommendedName>
        <fullName evidence="10">glycogenin glucosyltransferase</fullName>
        <ecNumber evidence="10">2.4.1.186</ecNumber>
    </recommendedName>
</protein>
<keyword evidence="16" id="KW-1185">Reference proteome</keyword>
<dbReference type="AlphaFoldDB" id="A0AAV9Q3U5"/>
<evidence type="ECO:0000256" key="1">
    <source>
        <dbReference type="ARBA" id="ARBA00001936"/>
    </source>
</evidence>
<evidence type="ECO:0000313" key="16">
    <source>
        <dbReference type="Proteomes" id="UP001345827"/>
    </source>
</evidence>
<keyword evidence="15" id="KW-0328">Glycosyltransferase</keyword>
<dbReference type="PANTHER" id="PTHR11183">
    <property type="entry name" value="GLYCOGENIN SUBFAMILY MEMBER"/>
    <property type="match status" value="1"/>
</dbReference>
<evidence type="ECO:0000256" key="8">
    <source>
        <dbReference type="ARBA" id="ARBA00023211"/>
    </source>
</evidence>
<keyword evidence="7" id="KW-0325">Glycoprotein</keyword>
<evidence type="ECO:0000256" key="7">
    <source>
        <dbReference type="ARBA" id="ARBA00023180"/>
    </source>
</evidence>
<evidence type="ECO:0000256" key="2">
    <source>
        <dbReference type="ARBA" id="ARBA00004496"/>
    </source>
</evidence>
<comment type="catalytic activity">
    <reaction evidence="12">
        <text>L-tyrosyl-[glycogenin] + UDP-alpha-D-glucose = alpha-D-glucosyl-L-tyrosyl-[glycogenin] + UDP + H(+)</text>
        <dbReference type="Rhea" id="RHEA:23360"/>
        <dbReference type="Rhea" id="RHEA-COMP:14604"/>
        <dbReference type="Rhea" id="RHEA-COMP:14605"/>
        <dbReference type="ChEBI" id="CHEBI:15378"/>
        <dbReference type="ChEBI" id="CHEBI:46858"/>
        <dbReference type="ChEBI" id="CHEBI:58223"/>
        <dbReference type="ChEBI" id="CHEBI:58885"/>
        <dbReference type="ChEBI" id="CHEBI:140573"/>
        <dbReference type="EC" id="2.4.1.186"/>
    </reaction>
</comment>
<accession>A0AAV9Q3U5</accession>
<evidence type="ECO:0000256" key="3">
    <source>
        <dbReference type="ARBA" id="ARBA00022490"/>
    </source>
</evidence>
<evidence type="ECO:0000256" key="10">
    <source>
        <dbReference type="ARBA" id="ARBA00038934"/>
    </source>
</evidence>
<dbReference type="Gene3D" id="3.90.550.10">
    <property type="entry name" value="Spore Coat Polysaccharide Biosynthesis Protein SpsA, Chain A"/>
    <property type="match status" value="1"/>
</dbReference>
<comment type="catalytic activity">
    <reaction evidence="11">
        <text>[1,4-alpha-D-glucosyl](n)-L-tyrosyl-[glycogenin] + UDP-alpha-D-glucose = [1,4-alpha-D-glucosyl](n+1)-L-tyrosyl-[glycogenin] + UDP + H(+)</text>
        <dbReference type="Rhea" id="RHEA:56560"/>
        <dbReference type="Rhea" id="RHEA-COMP:14606"/>
        <dbReference type="Rhea" id="RHEA-COMP:14607"/>
        <dbReference type="ChEBI" id="CHEBI:15378"/>
        <dbReference type="ChEBI" id="CHEBI:58223"/>
        <dbReference type="ChEBI" id="CHEBI:58885"/>
        <dbReference type="ChEBI" id="CHEBI:140574"/>
        <dbReference type="EC" id="2.4.1.186"/>
    </reaction>
</comment>
<evidence type="ECO:0000313" key="15">
    <source>
        <dbReference type="EMBL" id="KAK5533804.1"/>
    </source>
</evidence>
<dbReference type="GO" id="GO:0008466">
    <property type="term" value="F:glycogenin glucosyltransferase activity"/>
    <property type="evidence" value="ECO:0007669"/>
    <property type="project" value="UniProtKB-EC"/>
</dbReference>
<evidence type="ECO:0000256" key="5">
    <source>
        <dbReference type="ARBA" id="ARBA00022723"/>
    </source>
</evidence>
<dbReference type="InterPro" id="IPR002495">
    <property type="entry name" value="Glyco_trans_8"/>
</dbReference>
<keyword evidence="8" id="KW-0464">Manganese</keyword>
<evidence type="ECO:0000256" key="14">
    <source>
        <dbReference type="SAM" id="MobiDB-lite"/>
    </source>
</evidence>
<dbReference type="EC" id="2.4.1.186" evidence="10"/>
<dbReference type="GO" id="GO:0005737">
    <property type="term" value="C:cytoplasm"/>
    <property type="evidence" value="ECO:0007669"/>
    <property type="project" value="UniProtKB-SubCell"/>
</dbReference>
<dbReference type="SUPFAM" id="SSF53448">
    <property type="entry name" value="Nucleotide-diphospho-sugar transferases"/>
    <property type="match status" value="1"/>
</dbReference>
<dbReference type="EMBL" id="JAXLQG010000012">
    <property type="protein sequence ID" value="KAK5533804.1"/>
    <property type="molecule type" value="Genomic_DNA"/>
</dbReference>
<evidence type="ECO:0000256" key="12">
    <source>
        <dbReference type="ARBA" id="ARBA00052293"/>
    </source>
</evidence>
<gene>
    <name evidence="15" type="primary">GLG2</name>
    <name evidence="15" type="ORF">LTR25_006784</name>
</gene>
<sequence>MVLGHSLKDRGAKAPLVAFVTVDRLSADTINELRVRLDNPYCYALADFLQTVYDEIIPIQQITNKNPANLYLMNRPDLISTFTKIELWRQTQYKRIIYMDADMVALRAPNELLTLDTDFAAVPDIGWPDCFNTGLMVLTPNMADYYALLALAQRGISFDGADQGLLNMHFREWERLSFVYNCTPSGNYQYVPAYRHFQSSIAVVHFIGQDKPWTLGRENRFSTGVYGELMGMWWSVYDRHYRSNVSLSGTYEASLLTGRQTITHYDPRTYASAKKVQDYVHGEQPIYAPSYPSQAATGSPAQHGQIPLPSEITIPGSASGHPVKVEMPLGDAPTPAMRSDFAPVSTTEQRRFSAPHVEWEPMRAPPPMDSKPEAANFPIVTYDMSSDTQLFQPPTQYPEAPRDMWYQVPEKAREPVKPRQIFPWEARAPKATRVFPKTRSPGPPPLPLDEPMYDLEQEEVATPSAATDATDITEESVLTPTQRESINPWESFQQRTNAWDDMPEIERYVRTFNQSRKGKLQVLHHTPPQRSPGGTVIHSPSADSQRRPSLRLTDFPTEFERPSLPVTPAPIRRATIWGEERDEETLPAAEGVPKQEEWVRLFSSYPAPEFAAALPAPLVHDLPHAFYWRCQYCGKQNPVTKLEELQRRQSELLMSPTGSRQLGETDELPQRQMPESRSKEDVIEKAELSMSPTKTPKVPKPILKAPHFELGQGVDEPAEKEDIPSPTSTRPPISQAASL</sequence>
<organism evidence="15 16">
    <name type="scientific">Vermiconidia calcicola</name>
    <dbReference type="NCBI Taxonomy" id="1690605"/>
    <lineage>
        <taxon>Eukaryota</taxon>
        <taxon>Fungi</taxon>
        <taxon>Dikarya</taxon>
        <taxon>Ascomycota</taxon>
        <taxon>Pezizomycotina</taxon>
        <taxon>Dothideomycetes</taxon>
        <taxon>Dothideomycetidae</taxon>
        <taxon>Mycosphaerellales</taxon>
        <taxon>Extremaceae</taxon>
        <taxon>Vermiconidia</taxon>
    </lineage>
</organism>
<evidence type="ECO:0000256" key="9">
    <source>
        <dbReference type="ARBA" id="ARBA00038162"/>
    </source>
</evidence>
<reference evidence="15 16" key="1">
    <citation type="submission" date="2023-06" db="EMBL/GenBank/DDBJ databases">
        <title>Black Yeasts Isolated from many extreme environments.</title>
        <authorList>
            <person name="Coleine C."/>
            <person name="Stajich J.E."/>
            <person name="Selbmann L."/>
        </authorList>
    </citation>
    <scope>NUCLEOTIDE SEQUENCE [LARGE SCALE GENOMIC DNA]</scope>
    <source>
        <strain evidence="15 16">CCFEE 5887</strain>
    </source>
</reference>
<dbReference type="FunFam" id="3.90.550.10:FF:000092">
    <property type="entry name" value="Glycogenin 2"/>
    <property type="match status" value="1"/>
</dbReference>
<keyword evidence="3" id="KW-0963">Cytoplasm</keyword>
<feature type="region of interest" description="Disordered" evidence="14">
    <location>
        <begin position="525"/>
        <end position="548"/>
    </location>
</feature>
<comment type="similarity">
    <text evidence="9">Belongs to the glycosyltransferase 8 family. Glycogenin subfamily.</text>
</comment>
<dbReference type="Proteomes" id="UP001345827">
    <property type="component" value="Unassembled WGS sequence"/>
</dbReference>
<dbReference type="InterPro" id="IPR050587">
    <property type="entry name" value="GNT1/Glycosyltrans_8"/>
</dbReference>
<evidence type="ECO:0000256" key="6">
    <source>
        <dbReference type="ARBA" id="ARBA00023056"/>
    </source>
</evidence>
<comment type="subcellular location">
    <subcellularLocation>
        <location evidence="2">Cytoplasm</location>
    </subcellularLocation>
</comment>
<comment type="caution">
    <text evidence="15">The sequence shown here is derived from an EMBL/GenBank/DDBJ whole genome shotgun (WGS) entry which is preliminary data.</text>
</comment>
<dbReference type="GO" id="GO:0005978">
    <property type="term" value="P:glycogen biosynthetic process"/>
    <property type="evidence" value="ECO:0007669"/>
    <property type="project" value="UniProtKB-KW"/>
</dbReference>
<evidence type="ECO:0000256" key="4">
    <source>
        <dbReference type="ARBA" id="ARBA00022679"/>
    </source>
</evidence>
<feature type="region of interest" description="Disordered" evidence="14">
    <location>
        <begin position="652"/>
        <end position="739"/>
    </location>
</feature>
<keyword evidence="5" id="KW-0479">Metal-binding</keyword>
<dbReference type="Pfam" id="PF01501">
    <property type="entry name" value="Glyco_transf_8"/>
    <property type="match status" value="1"/>
</dbReference>